<name>A0AAW3ZP68_9GAMM</name>
<dbReference type="Pfam" id="PF00535">
    <property type="entry name" value="Glycos_transf_2"/>
    <property type="match status" value="1"/>
</dbReference>
<protein>
    <submittedName>
        <fullName evidence="5">Glycosyltransferase</fullName>
    </submittedName>
</protein>
<feature type="domain" description="Glycosyltransferase 2-like" evidence="4">
    <location>
        <begin position="7"/>
        <end position="180"/>
    </location>
</feature>
<dbReference type="GO" id="GO:0016757">
    <property type="term" value="F:glycosyltransferase activity"/>
    <property type="evidence" value="ECO:0007669"/>
    <property type="project" value="UniProtKB-KW"/>
</dbReference>
<keyword evidence="6" id="KW-1185">Reference proteome</keyword>
<dbReference type="InterPro" id="IPR029044">
    <property type="entry name" value="Nucleotide-diphossugar_trans"/>
</dbReference>
<comment type="similarity">
    <text evidence="1">Belongs to the glycosyltransferase 2 family.</text>
</comment>
<gene>
    <name evidence="5" type="ORF">IFO71_11890</name>
</gene>
<evidence type="ECO:0000259" key="4">
    <source>
        <dbReference type="Pfam" id="PF00535"/>
    </source>
</evidence>
<evidence type="ECO:0000256" key="3">
    <source>
        <dbReference type="ARBA" id="ARBA00022679"/>
    </source>
</evidence>
<evidence type="ECO:0000256" key="1">
    <source>
        <dbReference type="ARBA" id="ARBA00006739"/>
    </source>
</evidence>
<keyword evidence="2" id="KW-0328">Glycosyltransferase</keyword>
<sequence>MNSRPAVVIPIFNARSQLERCLSSVIRCLRADDQVLLADDASTDAEILPLLERVAQTHAAQISILRNERNLGFVGNVNRALSDLSKHDIVLLNSDTEVTAGWLDAIQATAQRVPSAATITPWSNNAEICSFPQFCQAAPMPTVDEAEQIARAALELRDCEIPELPTAVGFAMYIRRAALDQLGDFDAATFGRGYGEENDFCMRAAAMGWRNVLCPTAYVAHQGNASFSEVGLKAGGDNLQRLLARYPDYNRRVAEFIEHDPLAPLRARLQSALERQRFNIAPT</sequence>
<dbReference type="SUPFAM" id="SSF53448">
    <property type="entry name" value="Nucleotide-diphospho-sugar transferases"/>
    <property type="match status" value="1"/>
</dbReference>
<dbReference type="Proteomes" id="UP000613768">
    <property type="component" value="Unassembled WGS sequence"/>
</dbReference>
<evidence type="ECO:0000313" key="6">
    <source>
        <dbReference type="Proteomes" id="UP000613768"/>
    </source>
</evidence>
<dbReference type="EMBL" id="JACYTR010000023">
    <property type="protein sequence ID" value="MBD8526439.1"/>
    <property type="molecule type" value="Genomic_DNA"/>
</dbReference>
<keyword evidence="3" id="KW-0808">Transferase</keyword>
<organism evidence="5 6">
    <name type="scientific">Pseudomarimonas arenosa</name>
    <dbReference type="NCBI Taxonomy" id="2774145"/>
    <lineage>
        <taxon>Bacteria</taxon>
        <taxon>Pseudomonadati</taxon>
        <taxon>Pseudomonadota</taxon>
        <taxon>Gammaproteobacteria</taxon>
        <taxon>Lysobacterales</taxon>
        <taxon>Lysobacteraceae</taxon>
        <taxon>Pseudomarimonas</taxon>
    </lineage>
</organism>
<dbReference type="InterPro" id="IPR001173">
    <property type="entry name" value="Glyco_trans_2-like"/>
</dbReference>
<proteinExistence type="inferred from homology"/>
<evidence type="ECO:0000313" key="5">
    <source>
        <dbReference type="EMBL" id="MBD8526439.1"/>
    </source>
</evidence>
<accession>A0AAW3ZP68</accession>
<reference evidence="5 6" key="1">
    <citation type="submission" date="2020-09" db="EMBL/GenBank/DDBJ databases">
        <title>Pseudoxanthomonas sp. CAU 1598 isolated from sand of Yaerae Beach.</title>
        <authorList>
            <person name="Kim W."/>
        </authorList>
    </citation>
    <scope>NUCLEOTIDE SEQUENCE [LARGE SCALE GENOMIC DNA]</scope>
    <source>
        <strain evidence="5 6">CAU 1598</strain>
    </source>
</reference>
<dbReference type="AlphaFoldDB" id="A0AAW3ZP68"/>
<evidence type="ECO:0000256" key="2">
    <source>
        <dbReference type="ARBA" id="ARBA00022676"/>
    </source>
</evidence>
<dbReference type="RefSeq" id="WP_192029861.1">
    <property type="nucleotide sequence ID" value="NZ_JACYTR010000023.1"/>
</dbReference>
<dbReference type="PANTHER" id="PTHR43179:SF12">
    <property type="entry name" value="GALACTOFURANOSYLTRANSFERASE GLFT2"/>
    <property type="match status" value="1"/>
</dbReference>
<dbReference type="PANTHER" id="PTHR43179">
    <property type="entry name" value="RHAMNOSYLTRANSFERASE WBBL"/>
    <property type="match status" value="1"/>
</dbReference>
<comment type="caution">
    <text evidence="5">The sequence shown here is derived from an EMBL/GenBank/DDBJ whole genome shotgun (WGS) entry which is preliminary data.</text>
</comment>
<dbReference type="Gene3D" id="3.90.550.10">
    <property type="entry name" value="Spore Coat Polysaccharide Biosynthesis Protein SpsA, Chain A"/>
    <property type="match status" value="1"/>
</dbReference>